<dbReference type="OrthoDB" id="9992270at2759"/>
<dbReference type="GeneID" id="43592624"/>
<keyword evidence="2" id="KW-0812">Transmembrane</keyword>
<evidence type="ECO:0000313" key="4">
    <source>
        <dbReference type="Proteomes" id="UP000322225"/>
    </source>
</evidence>
<sequence length="100" mass="10981">MVVPRILPYINFAVASAALSFQVTVLYPWHHTLTEDFNALKAEQAKQLAEYHEEKANLINALHIKLEEVAKTMRPSEGGSTPSTTTGQPSISSTAGSLKW</sequence>
<dbReference type="RefSeq" id="XP_031857248.1">
    <property type="nucleotide sequence ID" value="XM_032008452.1"/>
</dbReference>
<protein>
    <submittedName>
        <fullName evidence="3">Uncharacterized protein</fullName>
    </submittedName>
</protein>
<dbReference type="Proteomes" id="UP000322225">
    <property type="component" value="Chromosome 9"/>
</dbReference>
<dbReference type="EMBL" id="CP144059">
    <property type="protein sequence ID" value="WWD20864.1"/>
    <property type="molecule type" value="Genomic_DNA"/>
</dbReference>
<keyword evidence="4" id="KW-1185">Reference proteome</keyword>
<dbReference type="KEGG" id="ksn:43592624"/>
<dbReference type="PANTHER" id="PTHR40135">
    <property type="entry name" value="MITOCHONDRIAL PHOSPHATE CARRIER PROTEIN"/>
    <property type="match status" value="1"/>
</dbReference>
<evidence type="ECO:0000256" key="2">
    <source>
        <dbReference type="SAM" id="Phobius"/>
    </source>
</evidence>
<keyword evidence="2" id="KW-1133">Transmembrane helix</keyword>
<evidence type="ECO:0000313" key="3">
    <source>
        <dbReference type="EMBL" id="WWD20864.1"/>
    </source>
</evidence>
<name>A0A5M6BQQ2_9TREE</name>
<evidence type="ECO:0000256" key="1">
    <source>
        <dbReference type="SAM" id="MobiDB-lite"/>
    </source>
</evidence>
<accession>A0A5M6BQQ2</accession>
<keyword evidence="2" id="KW-0472">Membrane</keyword>
<proteinExistence type="predicted"/>
<feature type="region of interest" description="Disordered" evidence="1">
    <location>
        <begin position="71"/>
        <end position="100"/>
    </location>
</feature>
<reference evidence="3" key="2">
    <citation type="submission" date="2024-01" db="EMBL/GenBank/DDBJ databases">
        <title>Comparative genomics of Cryptococcus and Kwoniella reveals pathogenesis evolution and contrasting modes of karyotype evolution via chromosome fusion or intercentromeric recombination.</title>
        <authorList>
            <person name="Coelho M.A."/>
            <person name="David-Palma M."/>
            <person name="Shea T."/>
            <person name="Bowers K."/>
            <person name="McGinley-Smith S."/>
            <person name="Mohammad A.W."/>
            <person name="Gnirke A."/>
            <person name="Yurkov A.M."/>
            <person name="Nowrousian M."/>
            <person name="Sun S."/>
            <person name="Cuomo C.A."/>
            <person name="Heitman J."/>
        </authorList>
    </citation>
    <scope>NUCLEOTIDE SEQUENCE</scope>
    <source>
        <strain evidence="3">CBS 12478</strain>
    </source>
</reference>
<dbReference type="AlphaFoldDB" id="A0A5M6BQQ2"/>
<feature type="transmembrane region" description="Helical" evidence="2">
    <location>
        <begin position="6"/>
        <end position="27"/>
    </location>
</feature>
<dbReference type="PANTHER" id="PTHR40135:SF1">
    <property type="entry name" value="MITOCHONDRIAL PHOSPHATE CARRIER PROTEIN"/>
    <property type="match status" value="1"/>
</dbReference>
<reference evidence="3" key="1">
    <citation type="submission" date="2017-08" db="EMBL/GenBank/DDBJ databases">
        <authorList>
            <person name="Cuomo C."/>
            <person name="Billmyre B."/>
            <person name="Heitman J."/>
        </authorList>
    </citation>
    <scope>NUCLEOTIDE SEQUENCE</scope>
    <source>
        <strain evidence="3">CBS 12478</strain>
    </source>
</reference>
<gene>
    <name evidence="3" type="ORF">CI109_105341</name>
</gene>
<feature type="compositionally biased region" description="Low complexity" evidence="1">
    <location>
        <begin position="75"/>
        <end position="94"/>
    </location>
</feature>
<organism evidence="3 4">
    <name type="scientific">Kwoniella shandongensis</name>
    <dbReference type="NCBI Taxonomy" id="1734106"/>
    <lineage>
        <taxon>Eukaryota</taxon>
        <taxon>Fungi</taxon>
        <taxon>Dikarya</taxon>
        <taxon>Basidiomycota</taxon>
        <taxon>Agaricomycotina</taxon>
        <taxon>Tremellomycetes</taxon>
        <taxon>Tremellales</taxon>
        <taxon>Cryptococcaceae</taxon>
        <taxon>Kwoniella</taxon>
    </lineage>
</organism>